<dbReference type="Pfam" id="PF03466">
    <property type="entry name" value="LysR_substrate"/>
    <property type="match status" value="1"/>
</dbReference>
<keyword evidence="8" id="KW-1185">Reference proteome</keyword>
<dbReference type="Gene3D" id="3.40.190.10">
    <property type="entry name" value="Periplasmic binding protein-like II"/>
    <property type="match status" value="2"/>
</dbReference>
<dbReference type="SUPFAM" id="SSF46785">
    <property type="entry name" value="Winged helix' DNA-binding domain"/>
    <property type="match status" value="1"/>
</dbReference>
<feature type="signal peptide" evidence="5">
    <location>
        <begin position="1"/>
        <end position="27"/>
    </location>
</feature>
<dbReference type="SUPFAM" id="SSF53850">
    <property type="entry name" value="Periplasmic binding protein-like II"/>
    <property type="match status" value="1"/>
</dbReference>
<dbReference type="EMBL" id="JAUYVI010000006">
    <property type="protein sequence ID" value="MDQ7250008.1"/>
    <property type="molecule type" value="Genomic_DNA"/>
</dbReference>
<name>A0ABU0YQK1_9PROT</name>
<dbReference type="Gene3D" id="1.10.10.10">
    <property type="entry name" value="Winged helix-like DNA-binding domain superfamily/Winged helix DNA-binding domain"/>
    <property type="match status" value="1"/>
</dbReference>
<dbReference type="Proteomes" id="UP001230156">
    <property type="component" value="Unassembled WGS sequence"/>
</dbReference>
<feature type="domain" description="HTH lysR-type" evidence="6">
    <location>
        <begin position="14"/>
        <end position="63"/>
    </location>
</feature>
<keyword evidence="2" id="KW-0805">Transcription regulation</keyword>
<dbReference type="RefSeq" id="WP_379958705.1">
    <property type="nucleotide sequence ID" value="NZ_JAUYVI010000006.1"/>
</dbReference>
<comment type="similarity">
    <text evidence="1">Belongs to the LysR transcriptional regulatory family.</text>
</comment>
<dbReference type="CDD" id="cd08432">
    <property type="entry name" value="PBP2_GcdR_TrpI_HvrB_AmpR_like"/>
    <property type="match status" value="1"/>
</dbReference>
<protein>
    <submittedName>
        <fullName evidence="7">LysR substrate-binding domain-containing protein</fullName>
    </submittedName>
</protein>
<dbReference type="PRINTS" id="PR00039">
    <property type="entry name" value="HTHLYSR"/>
</dbReference>
<keyword evidence="5" id="KW-0732">Signal</keyword>
<sequence length="320" mass="35029">MSRSIRGFGALPSFAAAARFQSFTAAAAELGVTQAAISHQIRELEEQLKVKLFHRTGRAVHLTASGEILKKAVDGAFDEIAQAMNQLKPTKPSLRVTSAPSFAAKWLVPRLDRFLAQVPDVDVFIDIQIRVSELSSRGHHVAILFGSGNFPAHQADRLGDEYVVPVCSPALVKGLRRRRDPKDLLRHTLLDVDWHSQGSTWPNWETWLDAADLKSLPHGRIVRFVHSSLAIQAAIDGQGIALGDSTLIGDDLAAGRLIKPFDLVLQGPPECAYFLVSRRGLAKDGIEARFRDWLLGEIASPAPLKRAPKRGRARSKAPSP</sequence>
<feature type="chain" id="PRO_5045449711" evidence="5">
    <location>
        <begin position="28"/>
        <end position="320"/>
    </location>
</feature>
<keyword evidence="3" id="KW-0238">DNA-binding</keyword>
<accession>A0ABU0YQK1</accession>
<dbReference type="PANTHER" id="PTHR30537">
    <property type="entry name" value="HTH-TYPE TRANSCRIPTIONAL REGULATOR"/>
    <property type="match status" value="1"/>
</dbReference>
<dbReference type="PANTHER" id="PTHR30537:SF26">
    <property type="entry name" value="GLYCINE CLEAVAGE SYSTEM TRANSCRIPTIONAL ACTIVATOR"/>
    <property type="match status" value="1"/>
</dbReference>
<gene>
    <name evidence="7" type="ORF">Q8A70_20125</name>
</gene>
<dbReference type="InterPro" id="IPR005119">
    <property type="entry name" value="LysR_subst-bd"/>
</dbReference>
<evidence type="ECO:0000256" key="3">
    <source>
        <dbReference type="ARBA" id="ARBA00023125"/>
    </source>
</evidence>
<dbReference type="Pfam" id="PF00126">
    <property type="entry name" value="HTH_1"/>
    <property type="match status" value="1"/>
</dbReference>
<evidence type="ECO:0000256" key="1">
    <source>
        <dbReference type="ARBA" id="ARBA00009437"/>
    </source>
</evidence>
<reference evidence="8" key="1">
    <citation type="submission" date="2023-08" db="EMBL/GenBank/DDBJ databases">
        <title>Rhodospirillaceae gen. nov., a novel taxon isolated from the Yangtze River Yuezi River estuary sludge.</title>
        <authorList>
            <person name="Ruan L."/>
        </authorList>
    </citation>
    <scope>NUCLEOTIDE SEQUENCE [LARGE SCALE GENOMIC DNA]</scope>
    <source>
        <strain evidence="8">R-7</strain>
    </source>
</reference>
<evidence type="ECO:0000256" key="4">
    <source>
        <dbReference type="ARBA" id="ARBA00023163"/>
    </source>
</evidence>
<keyword evidence="4" id="KW-0804">Transcription</keyword>
<evidence type="ECO:0000313" key="8">
    <source>
        <dbReference type="Proteomes" id="UP001230156"/>
    </source>
</evidence>
<dbReference type="InterPro" id="IPR058163">
    <property type="entry name" value="LysR-type_TF_proteobact-type"/>
</dbReference>
<dbReference type="InterPro" id="IPR036388">
    <property type="entry name" value="WH-like_DNA-bd_sf"/>
</dbReference>
<dbReference type="InterPro" id="IPR036390">
    <property type="entry name" value="WH_DNA-bd_sf"/>
</dbReference>
<dbReference type="InterPro" id="IPR000847">
    <property type="entry name" value="LysR_HTH_N"/>
</dbReference>
<organism evidence="7 8">
    <name type="scientific">Dongia sedimenti</name>
    <dbReference type="NCBI Taxonomy" id="3064282"/>
    <lineage>
        <taxon>Bacteria</taxon>
        <taxon>Pseudomonadati</taxon>
        <taxon>Pseudomonadota</taxon>
        <taxon>Alphaproteobacteria</taxon>
        <taxon>Rhodospirillales</taxon>
        <taxon>Dongiaceae</taxon>
        <taxon>Dongia</taxon>
    </lineage>
</organism>
<evidence type="ECO:0000259" key="6">
    <source>
        <dbReference type="PROSITE" id="PS50931"/>
    </source>
</evidence>
<comment type="caution">
    <text evidence="7">The sequence shown here is derived from an EMBL/GenBank/DDBJ whole genome shotgun (WGS) entry which is preliminary data.</text>
</comment>
<evidence type="ECO:0000256" key="5">
    <source>
        <dbReference type="SAM" id="SignalP"/>
    </source>
</evidence>
<evidence type="ECO:0000256" key="2">
    <source>
        <dbReference type="ARBA" id="ARBA00023015"/>
    </source>
</evidence>
<proteinExistence type="inferred from homology"/>
<dbReference type="PROSITE" id="PS50931">
    <property type="entry name" value="HTH_LYSR"/>
    <property type="match status" value="1"/>
</dbReference>
<evidence type="ECO:0000313" key="7">
    <source>
        <dbReference type="EMBL" id="MDQ7250008.1"/>
    </source>
</evidence>